<dbReference type="OrthoDB" id="5854161at2759"/>
<dbReference type="InterPro" id="IPR017455">
    <property type="entry name" value="Znf_FYVE-rel"/>
</dbReference>
<accession>A0A2A2JLT8</accession>
<keyword evidence="2 4" id="KW-0863">Zinc-finger</keyword>
<dbReference type="InterPro" id="IPR052727">
    <property type="entry name" value="Rab4/Rab5_effector"/>
</dbReference>
<evidence type="ECO:0000256" key="2">
    <source>
        <dbReference type="ARBA" id="ARBA00022771"/>
    </source>
</evidence>
<dbReference type="EMBL" id="LIAE01010351">
    <property type="protein sequence ID" value="PAV62663.1"/>
    <property type="molecule type" value="Genomic_DNA"/>
</dbReference>
<feature type="domain" description="FYVE-type" evidence="6">
    <location>
        <begin position="160"/>
        <end position="209"/>
    </location>
</feature>
<dbReference type="Gene3D" id="4.10.860.20">
    <property type="entry name" value="Rabenosyn, Rab binding domain"/>
    <property type="match status" value="1"/>
</dbReference>
<dbReference type="STRING" id="2018661.A0A2A2JLT8"/>
<dbReference type="PANTHER" id="PTHR13510">
    <property type="entry name" value="FYVE-FINGER-CONTAINING RAB5 EFFECTOR PROTEIN RABENOSYN-5-RELATED"/>
    <property type="match status" value="1"/>
</dbReference>
<dbReference type="AlphaFoldDB" id="A0A2A2JLT8"/>
<protein>
    <recommendedName>
        <fullName evidence="6">FYVE-type domain-containing protein</fullName>
    </recommendedName>
</protein>
<evidence type="ECO:0000256" key="3">
    <source>
        <dbReference type="ARBA" id="ARBA00022833"/>
    </source>
</evidence>
<dbReference type="InterPro" id="IPR036531">
    <property type="entry name" value="Rbsn_Rab-bd_sf"/>
</dbReference>
<dbReference type="SMART" id="SM00064">
    <property type="entry name" value="FYVE"/>
    <property type="match status" value="1"/>
</dbReference>
<dbReference type="Gene3D" id="3.30.40.10">
    <property type="entry name" value="Zinc/RING finger domain, C3HC4 (zinc finger)"/>
    <property type="match status" value="1"/>
</dbReference>
<evidence type="ECO:0000259" key="6">
    <source>
        <dbReference type="PROSITE" id="PS50178"/>
    </source>
</evidence>
<evidence type="ECO:0000256" key="5">
    <source>
        <dbReference type="SAM" id="Coils"/>
    </source>
</evidence>
<sequence length="471" mass="52535">MVFYTANLDDFLRESPSFANHADRAESVTEVDAARLKSHSATFRSAHLGMLSQVLNETSRSNSDIINFFKINPTSSAASLLLSDDSARRRQMRKPIDEVTLGTTRAQTAYFMHCRDSIVNETAVITNQLIIRLDQLINTSPKDPVKRKEFERKIVPWTADSESLFCRGCAAKFGLTKRKHHCRLCGRVMCGQCSRFLGFLSAKKLTACSILIDPPKEGTEGQVEKGKQSQESEGLNGGVTATLRLVKQATEEKMKNLIETAIAKVNEVRDGEGSSVGSLLQQLQALQRQVDALSKSIADEGGEEEATVGGDIGRAERKLRQGIRAVALMNLQNVLQCIIPLPSAEEFEKLVAKRRVRMAQQIEKREAQMNTMHNSNSMSSMTDAMKKKAVSELKGSRKAGVQDGGFTAEQTRRYNPFLEDEDAIHPLYEQRDNIRGYLEQAVSMGRLEEVEILERSLKELNEEIIRLGLEP</sequence>
<dbReference type="Pfam" id="PF11464">
    <property type="entry name" value="Rbsn"/>
    <property type="match status" value="1"/>
</dbReference>
<reference evidence="7 8" key="1">
    <citation type="journal article" date="2017" name="Curr. Biol.">
        <title>Genome architecture and evolution of a unichromosomal asexual nematode.</title>
        <authorList>
            <person name="Fradin H."/>
            <person name="Zegar C."/>
            <person name="Gutwein M."/>
            <person name="Lucas J."/>
            <person name="Kovtun M."/>
            <person name="Corcoran D."/>
            <person name="Baugh L.R."/>
            <person name="Kiontke K."/>
            <person name="Gunsalus K."/>
            <person name="Fitch D.H."/>
            <person name="Piano F."/>
        </authorList>
    </citation>
    <scope>NUCLEOTIDE SEQUENCE [LARGE SCALE GENOMIC DNA]</scope>
    <source>
        <strain evidence="7">PF1309</strain>
    </source>
</reference>
<name>A0A2A2JLT8_9BILA</name>
<dbReference type="SUPFAM" id="SSF57903">
    <property type="entry name" value="FYVE/PHD zinc finger"/>
    <property type="match status" value="1"/>
</dbReference>
<gene>
    <name evidence="7" type="ORF">WR25_20398</name>
</gene>
<dbReference type="PANTHER" id="PTHR13510:SF44">
    <property type="entry name" value="RABENOSYN-5"/>
    <property type="match status" value="1"/>
</dbReference>
<dbReference type="Proteomes" id="UP000218231">
    <property type="component" value="Unassembled WGS sequence"/>
</dbReference>
<comment type="caution">
    <text evidence="7">The sequence shown here is derived from an EMBL/GenBank/DDBJ whole genome shotgun (WGS) entry which is preliminary data.</text>
</comment>
<feature type="coiled-coil region" evidence="5">
    <location>
        <begin position="276"/>
        <end position="303"/>
    </location>
</feature>
<evidence type="ECO:0000313" key="7">
    <source>
        <dbReference type="EMBL" id="PAV62663.1"/>
    </source>
</evidence>
<dbReference type="PROSITE" id="PS50178">
    <property type="entry name" value="ZF_FYVE"/>
    <property type="match status" value="1"/>
</dbReference>
<evidence type="ECO:0000256" key="4">
    <source>
        <dbReference type="PROSITE-ProRule" id="PRU00091"/>
    </source>
</evidence>
<proteinExistence type="predicted"/>
<evidence type="ECO:0000313" key="8">
    <source>
        <dbReference type="Proteomes" id="UP000218231"/>
    </source>
</evidence>
<evidence type="ECO:0000256" key="1">
    <source>
        <dbReference type="ARBA" id="ARBA00022723"/>
    </source>
</evidence>
<dbReference type="InterPro" id="IPR011011">
    <property type="entry name" value="Znf_FYVE_PHD"/>
</dbReference>
<keyword evidence="5" id="KW-0175">Coiled coil</keyword>
<dbReference type="GO" id="GO:0008270">
    <property type="term" value="F:zinc ion binding"/>
    <property type="evidence" value="ECO:0007669"/>
    <property type="project" value="UniProtKB-KW"/>
</dbReference>
<dbReference type="InterPro" id="IPR013083">
    <property type="entry name" value="Znf_RING/FYVE/PHD"/>
</dbReference>
<keyword evidence="8" id="KW-1185">Reference proteome</keyword>
<dbReference type="InterPro" id="IPR000306">
    <property type="entry name" value="Znf_FYVE"/>
</dbReference>
<dbReference type="SUPFAM" id="SSF140125">
    <property type="entry name" value="Rabenosyn-5 Rab-binding domain-like"/>
    <property type="match status" value="1"/>
</dbReference>
<dbReference type="InterPro" id="IPR021565">
    <property type="entry name" value="Rbsn_Rab-bd"/>
</dbReference>
<organism evidence="7 8">
    <name type="scientific">Diploscapter pachys</name>
    <dbReference type="NCBI Taxonomy" id="2018661"/>
    <lineage>
        <taxon>Eukaryota</taxon>
        <taxon>Metazoa</taxon>
        <taxon>Ecdysozoa</taxon>
        <taxon>Nematoda</taxon>
        <taxon>Chromadorea</taxon>
        <taxon>Rhabditida</taxon>
        <taxon>Rhabditina</taxon>
        <taxon>Rhabditomorpha</taxon>
        <taxon>Rhabditoidea</taxon>
        <taxon>Rhabditidae</taxon>
        <taxon>Diploscapter</taxon>
    </lineage>
</organism>
<dbReference type="Pfam" id="PF01363">
    <property type="entry name" value="FYVE"/>
    <property type="match status" value="1"/>
</dbReference>
<keyword evidence="3" id="KW-0862">Zinc</keyword>
<keyword evidence="1" id="KW-0479">Metal-binding</keyword>